<keyword evidence="2" id="KW-1185">Reference proteome</keyword>
<organism evidence="1 2">
    <name type="scientific">Araneus ventricosus</name>
    <name type="common">Orbweaver spider</name>
    <name type="synonym">Epeira ventricosa</name>
    <dbReference type="NCBI Taxonomy" id="182803"/>
    <lineage>
        <taxon>Eukaryota</taxon>
        <taxon>Metazoa</taxon>
        <taxon>Ecdysozoa</taxon>
        <taxon>Arthropoda</taxon>
        <taxon>Chelicerata</taxon>
        <taxon>Arachnida</taxon>
        <taxon>Araneae</taxon>
        <taxon>Araneomorphae</taxon>
        <taxon>Entelegynae</taxon>
        <taxon>Araneoidea</taxon>
        <taxon>Araneidae</taxon>
        <taxon>Araneus</taxon>
    </lineage>
</organism>
<sequence>MNACTQTDHFGLQKRALSETSGSSTLKWQNVAADTNPFINMVDNPFANRDGSFANVFSSEYLNEPHNPFLSANENQVLFNTGESWIQLTSSNPFFKEYLNNPVEIDSAYILNLPENPLDNLPQGVTDYDIYCQEWVKEHRKFHLKNVRSFSIY</sequence>
<dbReference type="OrthoDB" id="6473127at2759"/>
<comment type="caution">
    <text evidence="1">The sequence shown here is derived from an EMBL/GenBank/DDBJ whole genome shotgun (WGS) entry which is preliminary data.</text>
</comment>
<dbReference type="EMBL" id="BGPR01006291">
    <property type="protein sequence ID" value="GBN17722.1"/>
    <property type="molecule type" value="Genomic_DNA"/>
</dbReference>
<dbReference type="AlphaFoldDB" id="A0A4Y2LT67"/>
<gene>
    <name evidence="1" type="ORF">AVEN_221253_1</name>
</gene>
<dbReference type="Proteomes" id="UP000499080">
    <property type="component" value="Unassembled WGS sequence"/>
</dbReference>
<proteinExistence type="predicted"/>
<reference evidence="1 2" key="1">
    <citation type="journal article" date="2019" name="Sci. Rep.">
        <title>Orb-weaving spider Araneus ventricosus genome elucidates the spidroin gene catalogue.</title>
        <authorList>
            <person name="Kono N."/>
            <person name="Nakamura H."/>
            <person name="Ohtoshi R."/>
            <person name="Moran D.A.P."/>
            <person name="Shinohara A."/>
            <person name="Yoshida Y."/>
            <person name="Fujiwara M."/>
            <person name="Mori M."/>
            <person name="Tomita M."/>
            <person name="Arakawa K."/>
        </authorList>
    </citation>
    <scope>NUCLEOTIDE SEQUENCE [LARGE SCALE GENOMIC DNA]</scope>
</reference>
<evidence type="ECO:0000313" key="1">
    <source>
        <dbReference type="EMBL" id="GBN17722.1"/>
    </source>
</evidence>
<name>A0A4Y2LT67_ARAVE</name>
<evidence type="ECO:0000313" key="2">
    <source>
        <dbReference type="Proteomes" id="UP000499080"/>
    </source>
</evidence>
<protein>
    <submittedName>
        <fullName evidence="1">Uncharacterized protein</fullName>
    </submittedName>
</protein>
<accession>A0A4Y2LT67</accession>